<keyword evidence="1" id="KW-0472">Membrane</keyword>
<name>A0A494Z933_9BACL</name>
<evidence type="ECO:0000313" key="3">
    <source>
        <dbReference type="Proteomes" id="UP000272238"/>
    </source>
</evidence>
<evidence type="ECO:0000256" key="1">
    <source>
        <dbReference type="SAM" id="Phobius"/>
    </source>
</evidence>
<reference evidence="2 3" key="1">
    <citation type="journal article" date="2016" name="Antonie Van Leeuwenhoek">
        <title>Lysinibacillus endophyticus sp. nov., an indole-3-acetic acid producing endophytic bacterium isolated from corn root (Zea mays cv. Xinken-5).</title>
        <authorList>
            <person name="Yu J."/>
            <person name="Guan X."/>
            <person name="Liu C."/>
            <person name="Xiang W."/>
            <person name="Yu Z."/>
            <person name="Liu X."/>
            <person name="Wang G."/>
        </authorList>
    </citation>
    <scope>NUCLEOTIDE SEQUENCE [LARGE SCALE GENOMIC DNA]</scope>
    <source>
        <strain evidence="2 3">DSM 100506</strain>
    </source>
</reference>
<dbReference type="AlphaFoldDB" id="A0A494Z933"/>
<gene>
    <name evidence="2" type="ORF">D8M03_03570</name>
</gene>
<accession>A0A494Z933</accession>
<sequence length="67" mass="7399">MSNNGKVWVMIGVLMVIIGVVFQIIFSIVSEKQINQLVTNCENDGGEAIVEKGGFIITTSYEFKCNK</sequence>
<dbReference type="RefSeq" id="WP_121213306.1">
    <property type="nucleotide sequence ID" value="NZ_JAMYWW010000001.1"/>
</dbReference>
<comment type="caution">
    <text evidence="2">The sequence shown here is derived from an EMBL/GenBank/DDBJ whole genome shotgun (WGS) entry which is preliminary data.</text>
</comment>
<keyword evidence="1" id="KW-1133">Transmembrane helix</keyword>
<protein>
    <submittedName>
        <fullName evidence="2">Uncharacterized protein</fullName>
    </submittedName>
</protein>
<feature type="transmembrane region" description="Helical" evidence="1">
    <location>
        <begin position="7"/>
        <end position="29"/>
    </location>
</feature>
<organism evidence="2 3">
    <name type="scientific">Ureibacillus endophyticus</name>
    <dbReference type="NCBI Taxonomy" id="1978490"/>
    <lineage>
        <taxon>Bacteria</taxon>
        <taxon>Bacillati</taxon>
        <taxon>Bacillota</taxon>
        <taxon>Bacilli</taxon>
        <taxon>Bacillales</taxon>
        <taxon>Caryophanaceae</taxon>
        <taxon>Ureibacillus</taxon>
    </lineage>
</organism>
<dbReference type="EMBL" id="RBZN01000005">
    <property type="protein sequence ID" value="RKQ19142.1"/>
    <property type="molecule type" value="Genomic_DNA"/>
</dbReference>
<keyword evidence="1" id="KW-0812">Transmembrane</keyword>
<proteinExistence type="predicted"/>
<dbReference type="Proteomes" id="UP000272238">
    <property type="component" value="Unassembled WGS sequence"/>
</dbReference>
<keyword evidence="3" id="KW-1185">Reference proteome</keyword>
<evidence type="ECO:0000313" key="2">
    <source>
        <dbReference type="EMBL" id="RKQ19142.1"/>
    </source>
</evidence>
<dbReference type="OrthoDB" id="2739584at2"/>